<organism evidence="1 2">
    <name type="scientific">Tunisvirus fontaine2</name>
    <dbReference type="NCBI Taxonomy" id="1421067"/>
    <lineage>
        <taxon>Viruses</taxon>
        <taxon>Varidnaviria</taxon>
        <taxon>Bamfordvirae</taxon>
        <taxon>Nucleocytoviricota</taxon>
        <taxon>Megaviricetes</taxon>
        <taxon>Pimascovirales</taxon>
        <taxon>Pimascovirales incertae sedis</taxon>
        <taxon>Marseilleviridae</taxon>
        <taxon>Losannavirus</taxon>
        <taxon>Losannavirus tunisense</taxon>
    </lineage>
</organism>
<proteinExistence type="predicted"/>
<sequence length="149" mass="18056">MLFWETDEKATEYELLNHSEFFAGHLEGAHPIIKRLVLLGKLRRTRHDPMPWKTLEAFYGTEYDIQAEFNVNFTEARGFSFSWRHRDKTGIRESFADKNPELVVSNIMRVCEWYESHSLSVYEYRQWAEFLQRKYFKKYFLFSAFCSLR</sequence>
<dbReference type="EMBL" id="KF483846">
    <property type="protein sequence ID" value="AHC55155.1"/>
    <property type="molecule type" value="Genomic_DNA"/>
</dbReference>
<reference evidence="1 2" key="1">
    <citation type="journal article" date="2014" name="Arch. Virol.">
        <title>Complete genome sequence of Tunisvirus, a new member of the proposed family Marseilleviridae.</title>
        <authorList>
            <person name="Aherfi S."/>
            <person name="Boughalmi M."/>
            <person name="Pagnier I."/>
            <person name="Fournous G."/>
            <person name="La Scola B."/>
            <person name="Raoult D."/>
            <person name="Colson P."/>
        </authorList>
    </citation>
    <scope>NUCLEOTIDE SEQUENCE [LARGE SCALE GENOMIC DNA]</scope>
    <source>
        <strain evidence="1 2">U484</strain>
    </source>
</reference>
<keyword evidence="2" id="KW-1185">Reference proteome</keyword>
<name>V9SEK5_9VIRU</name>
<protein>
    <submittedName>
        <fullName evidence="1">Uncharacterized protein</fullName>
    </submittedName>
</protein>
<evidence type="ECO:0000313" key="1">
    <source>
        <dbReference type="EMBL" id="AHC55155.1"/>
    </source>
</evidence>
<evidence type="ECO:0000313" key="2">
    <source>
        <dbReference type="Proteomes" id="UP000232615"/>
    </source>
</evidence>
<gene>
    <name evidence="1" type="ORF">TNS_ORF437</name>
</gene>
<dbReference type="Proteomes" id="UP000232615">
    <property type="component" value="Segment"/>
</dbReference>
<accession>V9SEK5</accession>